<evidence type="ECO:0000256" key="2">
    <source>
        <dbReference type="ARBA" id="ARBA00022603"/>
    </source>
</evidence>
<evidence type="ECO:0000256" key="7">
    <source>
        <dbReference type="ARBA" id="ARBA00049120"/>
    </source>
</evidence>
<dbReference type="GO" id="GO:0009307">
    <property type="term" value="P:DNA restriction-modification system"/>
    <property type="evidence" value="ECO:0007669"/>
    <property type="project" value="UniProtKB-KW"/>
</dbReference>
<dbReference type="Gene3D" id="3.40.50.150">
    <property type="entry name" value="Vaccinia Virus protein VP39"/>
    <property type="match status" value="2"/>
</dbReference>
<proteinExistence type="inferred from homology"/>
<evidence type="ECO:0000259" key="9">
    <source>
        <dbReference type="Pfam" id="PF01555"/>
    </source>
</evidence>
<dbReference type="GO" id="GO:0008170">
    <property type="term" value="F:N-methyltransferase activity"/>
    <property type="evidence" value="ECO:0007669"/>
    <property type="project" value="InterPro"/>
</dbReference>
<reference evidence="10 11" key="1">
    <citation type="submission" date="2020-08" db="EMBL/GenBank/DDBJ databases">
        <title>Sequencing the genomes of 1000 actinobacteria strains.</title>
        <authorList>
            <person name="Klenk H.-P."/>
        </authorList>
    </citation>
    <scope>NUCLEOTIDE SEQUENCE [LARGE SCALE GENOMIC DNA]</scope>
    <source>
        <strain evidence="10 11">DSM 105784</strain>
    </source>
</reference>
<evidence type="ECO:0000256" key="8">
    <source>
        <dbReference type="RuleBase" id="RU362026"/>
    </source>
</evidence>
<dbReference type="EC" id="2.1.1.-" evidence="8"/>
<dbReference type="RefSeq" id="WP_184236969.1">
    <property type="nucleotide sequence ID" value="NZ_JACHMJ010000001.1"/>
</dbReference>
<evidence type="ECO:0000256" key="4">
    <source>
        <dbReference type="ARBA" id="ARBA00022691"/>
    </source>
</evidence>
<dbReference type="InterPro" id="IPR002941">
    <property type="entry name" value="DNA_methylase_N4/N6"/>
</dbReference>
<name>A0A841AKH5_9MICO</name>
<dbReference type="Pfam" id="PF01555">
    <property type="entry name" value="N6_N4_Mtase"/>
    <property type="match status" value="1"/>
</dbReference>
<evidence type="ECO:0000256" key="6">
    <source>
        <dbReference type="ARBA" id="ARBA00023125"/>
    </source>
</evidence>
<evidence type="ECO:0000256" key="1">
    <source>
        <dbReference type="ARBA" id="ARBA00010203"/>
    </source>
</evidence>
<dbReference type="InterPro" id="IPR029063">
    <property type="entry name" value="SAM-dependent_MTases_sf"/>
</dbReference>
<dbReference type="GO" id="GO:0003677">
    <property type="term" value="F:DNA binding"/>
    <property type="evidence" value="ECO:0007669"/>
    <property type="project" value="UniProtKB-KW"/>
</dbReference>
<dbReference type="PANTHER" id="PTHR13370:SF3">
    <property type="entry name" value="TRNA (GUANINE(10)-N2)-METHYLTRANSFERASE HOMOLOG"/>
    <property type="match status" value="1"/>
</dbReference>
<dbReference type="AlphaFoldDB" id="A0A841AKH5"/>
<comment type="similarity">
    <text evidence="1">Belongs to the N(4)/N(6)-methyltransferase family. N(4) subfamily.</text>
</comment>
<dbReference type="GO" id="GO:0009007">
    <property type="term" value="F:site-specific DNA-methyltransferase (adenine-specific) activity"/>
    <property type="evidence" value="ECO:0007669"/>
    <property type="project" value="TreeGrafter"/>
</dbReference>
<dbReference type="PROSITE" id="PS00093">
    <property type="entry name" value="N4_MTASE"/>
    <property type="match status" value="1"/>
</dbReference>
<dbReference type="Proteomes" id="UP000536685">
    <property type="component" value="Unassembled WGS sequence"/>
</dbReference>
<dbReference type="GO" id="GO:0015667">
    <property type="term" value="F:site-specific DNA-methyltransferase (cytosine-N4-specific) activity"/>
    <property type="evidence" value="ECO:0007669"/>
    <property type="project" value="UniProtKB-EC"/>
</dbReference>
<evidence type="ECO:0000313" key="11">
    <source>
        <dbReference type="Proteomes" id="UP000536685"/>
    </source>
</evidence>
<protein>
    <recommendedName>
        <fullName evidence="8">Methyltransferase</fullName>
        <ecNumber evidence="8">2.1.1.-</ecNumber>
    </recommendedName>
</protein>
<gene>
    <name evidence="10" type="ORF">HD599_002050</name>
</gene>
<comment type="caution">
    <text evidence="10">The sequence shown here is derived from an EMBL/GenBank/DDBJ whole genome shotgun (WGS) entry which is preliminary data.</text>
</comment>
<keyword evidence="6" id="KW-0238">DNA-binding</keyword>
<dbReference type="PRINTS" id="PR00508">
    <property type="entry name" value="S21N4MTFRASE"/>
</dbReference>
<keyword evidence="2 10" id="KW-0489">Methyltransferase</keyword>
<keyword evidence="5" id="KW-0680">Restriction system</keyword>
<dbReference type="EMBL" id="JACHMJ010000001">
    <property type="protein sequence ID" value="MBB5843727.1"/>
    <property type="molecule type" value="Genomic_DNA"/>
</dbReference>
<evidence type="ECO:0000256" key="3">
    <source>
        <dbReference type="ARBA" id="ARBA00022679"/>
    </source>
</evidence>
<evidence type="ECO:0000313" key="10">
    <source>
        <dbReference type="EMBL" id="MBB5843727.1"/>
    </source>
</evidence>
<dbReference type="InterPro" id="IPR001091">
    <property type="entry name" value="RM_Methyltransferase"/>
</dbReference>
<dbReference type="GO" id="GO:0032259">
    <property type="term" value="P:methylation"/>
    <property type="evidence" value="ECO:0007669"/>
    <property type="project" value="UniProtKB-KW"/>
</dbReference>
<dbReference type="InterPro" id="IPR017985">
    <property type="entry name" value="MeTrfase_CN4_CS"/>
</dbReference>
<dbReference type="PANTHER" id="PTHR13370">
    <property type="entry name" value="RNA METHYLASE-RELATED"/>
    <property type="match status" value="1"/>
</dbReference>
<sequence length="445" mass="50104">MNAEKNDVVDFDTLEFDGISPPDIHQIFRFPAKFHPPAVDALIERFTQPGQTILDPFCGSGTLLVEAAIAGRNSVGSDVDPLAVAISKAKISSYRTAELQKSFADAADQTRAWERTDERYKSLAFADISASEASAEQSELWVPEIPKLDHWFRRYVVSDLARIRAWIAQHQTDPEIQELLLVVFGSIIRNSSNADPVPVSGLEVTAHMLRKDAAGRVVNPFALFRKALKKTEKAVMSFSALRAATEVTADVKLRDAQQLGDLNDIDAIITSPPYQNAVDYYRRHQLEMFWLGHTESQKDRLELLPRYIGRARVASSHPSANEKWRGTPQVQAWLDQMRNHGESRARDFQVYFASMTRVFESMSTILKPGSPAIFIVGRSTWNGIEIPTDELFVELAGPHFQLSEHLTYPVRNRYMSYVRRNGADINTEHVLVFRRNATSGLENSS</sequence>
<keyword evidence="4" id="KW-0949">S-adenosyl-L-methionine</keyword>
<accession>A0A841AKH5</accession>
<keyword evidence="11" id="KW-1185">Reference proteome</keyword>
<organism evidence="10 11">
    <name type="scientific">Conyzicola lurida</name>
    <dbReference type="NCBI Taxonomy" id="1172621"/>
    <lineage>
        <taxon>Bacteria</taxon>
        <taxon>Bacillati</taxon>
        <taxon>Actinomycetota</taxon>
        <taxon>Actinomycetes</taxon>
        <taxon>Micrococcales</taxon>
        <taxon>Microbacteriaceae</taxon>
        <taxon>Conyzicola</taxon>
    </lineage>
</organism>
<dbReference type="GO" id="GO:0005737">
    <property type="term" value="C:cytoplasm"/>
    <property type="evidence" value="ECO:0007669"/>
    <property type="project" value="TreeGrafter"/>
</dbReference>
<keyword evidence="3" id="KW-0808">Transferase</keyword>
<comment type="catalytic activity">
    <reaction evidence="7">
        <text>a 2'-deoxycytidine in DNA + S-adenosyl-L-methionine = an N(4)-methyl-2'-deoxycytidine in DNA + S-adenosyl-L-homocysteine + H(+)</text>
        <dbReference type="Rhea" id="RHEA:16857"/>
        <dbReference type="Rhea" id="RHEA-COMP:11369"/>
        <dbReference type="Rhea" id="RHEA-COMP:13674"/>
        <dbReference type="ChEBI" id="CHEBI:15378"/>
        <dbReference type="ChEBI" id="CHEBI:57856"/>
        <dbReference type="ChEBI" id="CHEBI:59789"/>
        <dbReference type="ChEBI" id="CHEBI:85452"/>
        <dbReference type="ChEBI" id="CHEBI:137933"/>
        <dbReference type="EC" id="2.1.1.113"/>
    </reaction>
</comment>
<dbReference type="SUPFAM" id="SSF53335">
    <property type="entry name" value="S-adenosyl-L-methionine-dependent methyltransferases"/>
    <property type="match status" value="2"/>
</dbReference>
<evidence type="ECO:0000256" key="5">
    <source>
        <dbReference type="ARBA" id="ARBA00022747"/>
    </source>
</evidence>
<feature type="domain" description="DNA methylase N-4/N-6" evidence="9">
    <location>
        <begin position="28"/>
        <end position="87"/>
    </location>
</feature>